<protein>
    <submittedName>
        <fullName evidence="2">Collagen alpha-4 like protein</fullName>
    </submittedName>
</protein>
<accession>A0AAN0N8N9</accession>
<dbReference type="Gene3D" id="3.40.50.410">
    <property type="entry name" value="von Willebrand factor, type A domain"/>
    <property type="match status" value="2"/>
</dbReference>
<dbReference type="SMART" id="SM00327">
    <property type="entry name" value="VWA"/>
    <property type="match status" value="1"/>
</dbReference>
<dbReference type="PRINTS" id="PR00453">
    <property type="entry name" value="VWFADOMAIN"/>
</dbReference>
<dbReference type="Pfam" id="PF00092">
    <property type="entry name" value="VWA"/>
    <property type="match status" value="2"/>
</dbReference>
<dbReference type="PROSITE" id="PS50234">
    <property type="entry name" value="VWFA"/>
    <property type="match status" value="2"/>
</dbReference>
<keyword evidence="2" id="KW-0176">Collagen</keyword>
<dbReference type="EMBL" id="PP680535">
    <property type="protein sequence ID" value="WZL62549.1"/>
    <property type="molecule type" value="mRNA"/>
</dbReference>
<reference evidence="2" key="1">
    <citation type="submission" date="2024-04" db="EMBL/GenBank/DDBJ databases">
        <title>Identification of a collagen alpha-4 like gene in planarian Dugesia japonica.</title>
        <authorList>
            <person name="Ma K."/>
        </authorList>
    </citation>
    <scope>NUCLEOTIDE SEQUENCE</scope>
</reference>
<sequence>MIKDVESTKNQNGLTAIGKAVNLTLVELLPMMRPDADKLVILFTDGTNNKYPAPYIYADKLKDAGVKILTIGIGSDINNKELGTLASPGLSVTFDSFSRLVNSQNQILSHICPIPDPPLEVPCKRTKLDLVVVLDSSASISNEDYDSAKRFIAKIFGKLELGPNKGRVAMISFSNDPRLDFSFEDYYDNKKLDLKLRNLERFGGLTGIGKALQEVQSKLMPKQRSKVPFNILLITDGVNNIYPRPYGVANALKQNKANIITLGIGSDINLNELKALSSNDKVLTVDSFDELEASLKTIFETVICGNAQ</sequence>
<evidence type="ECO:0000259" key="1">
    <source>
        <dbReference type="PROSITE" id="PS50234"/>
    </source>
</evidence>
<dbReference type="PANTHER" id="PTHR24020:SF20">
    <property type="entry name" value="PH DOMAIN-CONTAINING PROTEIN"/>
    <property type="match status" value="1"/>
</dbReference>
<feature type="domain" description="VWFA" evidence="1">
    <location>
        <begin position="1"/>
        <end position="111"/>
    </location>
</feature>
<dbReference type="InterPro" id="IPR050525">
    <property type="entry name" value="ECM_Assembly_Org"/>
</dbReference>
<organism evidence="2">
    <name type="scientific">Dugesia japonica</name>
    <name type="common">Planarian</name>
    <dbReference type="NCBI Taxonomy" id="6161"/>
    <lineage>
        <taxon>Eukaryota</taxon>
        <taxon>Metazoa</taxon>
        <taxon>Spiralia</taxon>
        <taxon>Lophotrochozoa</taxon>
        <taxon>Platyhelminthes</taxon>
        <taxon>Rhabditophora</taxon>
        <taxon>Seriata</taxon>
        <taxon>Tricladida</taxon>
        <taxon>Continenticola</taxon>
        <taxon>Geoplanoidea</taxon>
        <taxon>Dugesiidae</taxon>
        <taxon>Dugesia</taxon>
    </lineage>
</organism>
<dbReference type="CDD" id="cd01450">
    <property type="entry name" value="vWFA_subfamily_ECM"/>
    <property type="match status" value="1"/>
</dbReference>
<dbReference type="CDD" id="cd00198">
    <property type="entry name" value="vWFA"/>
    <property type="match status" value="1"/>
</dbReference>
<proteinExistence type="evidence at transcript level"/>
<dbReference type="GO" id="GO:0005581">
    <property type="term" value="C:collagen trimer"/>
    <property type="evidence" value="ECO:0007669"/>
    <property type="project" value="UniProtKB-KW"/>
</dbReference>
<dbReference type="InterPro" id="IPR002035">
    <property type="entry name" value="VWF_A"/>
</dbReference>
<dbReference type="PANTHER" id="PTHR24020">
    <property type="entry name" value="COLLAGEN ALPHA"/>
    <property type="match status" value="1"/>
</dbReference>
<evidence type="ECO:0000313" key="2">
    <source>
        <dbReference type="EMBL" id="WZL62549.1"/>
    </source>
</evidence>
<dbReference type="AlphaFoldDB" id="A0AAN0N8N9"/>
<gene>
    <name evidence="2" type="primary">col-4</name>
</gene>
<feature type="domain" description="VWFA" evidence="1">
    <location>
        <begin position="129"/>
        <end position="302"/>
    </location>
</feature>
<dbReference type="InterPro" id="IPR036465">
    <property type="entry name" value="vWFA_dom_sf"/>
</dbReference>
<dbReference type="SUPFAM" id="SSF53300">
    <property type="entry name" value="vWA-like"/>
    <property type="match status" value="2"/>
</dbReference>
<name>A0AAN0N8N9_DUGJA</name>